<keyword evidence="3" id="KW-1185">Reference proteome</keyword>
<evidence type="ECO:0000313" key="2">
    <source>
        <dbReference type="EnsemblPlants" id="ORGLA05G0046800.1"/>
    </source>
</evidence>
<proteinExistence type="predicted"/>
<evidence type="ECO:0000313" key="3">
    <source>
        <dbReference type="Proteomes" id="UP000007306"/>
    </source>
</evidence>
<keyword evidence="1" id="KW-0812">Transmembrane</keyword>
<evidence type="ECO:0000256" key="1">
    <source>
        <dbReference type="SAM" id="Phobius"/>
    </source>
</evidence>
<accession>I1PSX0</accession>
<dbReference type="Gramene" id="ORGLA05G0046800.1">
    <property type="protein sequence ID" value="ORGLA05G0046800.1"/>
    <property type="gene ID" value="ORGLA05G0046800"/>
</dbReference>
<dbReference type="EnsemblPlants" id="ORGLA05G0046800.1">
    <property type="protein sequence ID" value="ORGLA05G0046800.1"/>
    <property type="gene ID" value="ORGLA05G0046800"/>
</dbReference>
<keyword evidence="1" id="KW-1133">Transmembrane helix</keyword>
<protein>
    <submittedName>
        <fullName evidence="2">Uncharacterized protein</fullName>
    </submittedName>
</protein>
<sequence>MYLINYLSAVNLQCVVLMCLITFSFLCNGWKPGVFVCSSNKYSMQCFGLNKMFVEGLG</sequence>
<dbReference type="AlphaFoldDB" id="I1PSX0"/>
<dbReference type="HOGENOM" id="CLU_2982396_0_0_1"/>
<name>I1PSX0_ORYGL</name>
<dbReference type="Proteomes" id="UP000007306">
    <property type="component" value="Chromosome 5"/>
</dbReference>
<organism evidence="2 3">
    <name type="scientific">Oryza glaberrima</name>
    <name type="common">African rice</name>
    <dbReference type="NCBI Taxonomy" id="4538"/>
    <lineage>
        <taxon>Eukaryota</taxon>
        <taxon>Viridiplantae</taxon>
        <taxon>Streptophyta</taxon>
        <taxon>Embryophyta</taxon>
        <taxon>Tracheophyta</taxon>
        <taxon>Spermatophyta</taxon>
        <taxon>Magnoliopsida</taxon>
        <taxon>Liliopsida</taxon>
        <taxon>Poales</taxon>
        <taxon>Poaceae</taxon>
        <taxon>BOP clade</taxon>
        <taxon>Oryzoideae</taxon>
        <taxon>Oryzeae</taxon>
        <taxon>Oryzinae</taxon>
        <taxon>Oryza</taxon>
    </lineage>
</organism>
<reference evidence="2" key="1">
    <citation type="submission" date="2015-06" db="UniProtKB">
        <authorList>
            <consortium name="EnsemblPlants"/>
        </authorList>
    </citation>
    <scope>IDENTIFICATION</scope>
</reference>
<feature type="transmembrane region" description="Helical" evidence="1">
    <location>
        <begin position="6"/>
        <end position="26"/>
    </location>
</feature>
<reference evidence="2 3" key="2">
    <citation type="submission" date="2018-04" db="EMBL/GenBank/DDBJ databases">
        <title>OglaRS2 (Oryza glaberrima Reference Sequence Version 2).</title>
        <authorList>
            <person name="Zhang J."/>
            <person name="Kudrna D."/>
            <person name="Lee S."/>
            <person name="Talag J."/>
            <person name="Rajasekar S."/>
            <person name="Wing R.A."/>
        </authorList>
    </citation>
    <scope>NUCLEOTIDE SEQUENCE [LARGE SCALE GENOMIC DNA]</scope>
    <source>
        <strain evidence="2 3">cv. IRGC 96717</strain>
    </source>
</reference>
<keyword evidence="1" id="KW-0472">Membrane</keyword>